<dbReference type="InterPro" id="IPR050523">
    <property type="entry name" value="AKR_Detox_Biosynth"/>
</dbReference>
<keyword evidence="1" id="KW-0560">Oxidoreductase</keyword>
<protein>
    <submittedName>
        <fullName evidence="3">Aldehyde oxidoreductase</fullName>
    </submittedName>
</protein>
<dbReference type="Pfam" id="PF00248">
    <property type="entry name" value="Aldo_ket_red"/>
    <property type="match status" value="1"/>
</dbReference>
<dbReference type="Proteomes" id="UP000253970">
    <property type="component" value="Unassembled WGS sequence"/>
</dbReference>
<dbReference type="PANTHER" id="PTHR43364">
    <property type="entry name" value="NADH-SPECIFIC METHYLGLYOXAL REDUCTASE-RELATED"/>
    <property type="match status" value="1"/>
</dbReference>
<dbReference type="CDD" id="cd19075">
    <property type="entry name" value="AKR_AKR7A1-5"/>
    <property type="match status" value="1"/>
</dbReference>
<dbReference type="EMBL" id="PPTU01000022">
    <property type="protein sequence ID" value="RDB68225.1"/>
    <property type="molecule type" value="Genomic_DNA"/>
</dbReference>
<dbReference type="SUPFAM" id="SSF51430">
    <property type="entry name" value="NAD(P)-linked oxidoreductase"/>
    <property type="match status" value="1"/>
</dbReference>
<reference evidence="3 4" key="1">
    <citation type="journal article" date="2018" name="Elife">
        <title>Discovery and characterization of a prevalent human gut bacterial enzyme sufficient for the inactivation of a family of plant toxins.</title>
        <authorList>
            <person name="Koppel N."/>
            <person name="Bisanz J.E."/>
            <person name="Pandelia M.E."/>
            <person name="Turnbaugh P.J."/>
            <person name="Balskus E.P."/>
        </authorList>
    </citation>
    <scope>NUCLEOTIDE SEQUENCE [LARGE SCALE GENOMIC DNA]</scope>
    <source>
        <strain evidence="3 4">W1 BHI 6</strain>
    </source>
</reference>
<dbReference type="InterPro" id="IPR036812">
    <property type="entry name" value="NAD(P)_OxRdtase_dom_sf"/>
</dbReference>
<dbReference type="AlphaFoldDB" id="A0A369MBF4"/>
<name>A0A369MBF4_EGGLN</name>
<feature type="domain" description="NADP-dependent oxidoreductase" evidence="2">
    <location>
        <begin position="4"/>
        <end position="297"/>
    </location>
</feature>
<gene>
    <name evidence="3" type="ORF">C1875_12115</name>
</gene>
<sequence>MKTIFGAMNLGQQVLGAEADRMLIAFRDAGGSEVDTAYVYNDGASELLLGVCLDSLGSSGFKVSTKVNPRVTGRLDCSAVQTQLNTSLMRLGLNSVDVLYLHFPDRDTPVSSALEGCARLYEEGKFRELGVSNFPLSLVEEMGAVCDGLGCPRPSVFEGVYNALSRKAELELLPELGRLGMRFHAYNPLAGGMLTGKYTNIENKPTEGRFALRAASYQGRYWRESFFEAVRLIAAACDEVCIPIAEAAYRWISNHSMLEASRDDGVIVGASKMSQLQQNMASLGKGPLPNSLLDAFDCAWEITSEEAPEYYRFYSGGRAV</sequence>
<organism evidence="3 4">
    <name type="scientific">Eggerthella lenta</name>
    <name type="common">Eubacterium lentum</name>
    <dbReference type="NCBI Taxonomy" id="84112"/>
    <lineage>
        <taxon>Bacteria</taxon>
        <taxon>Bacillati</taxon>
        <taxon>Actinomycetota</taxon>
        <taxon>Coriobacteriia</taxon>
        <taxon>Eggerthellales</taxon>
        <taxon>Eggerthellaceae</taxon>
        <taxon>Eggerthella</taxon>
    </lineage>
</organism>
<dbReference type="RefSeq" id="WP_114534432.1">
    <property type="nucleotide sequence ID" value="NZ_AP025575.1"/>
</dbReference>
<proteinExistence type="predicted"/>
<dbReference type="Gene3D" id="3.20.20.100">
    <property type="entry name" value="NADP-dependent oxidoreductase domain"/>
    <property type="match status" value="1"/>
</dbReference>
<accession>A0A369MBF4</accession>
<comment type="caution">
    <text evidence="3">The sequence shown here is derived from an EMBL/GenBank/DDBJ whole genome shotgun (WGS) entry which is preliminary data.</text>
</comment>
<dbReference type="PRINTS" id="PR00069">
    <property type="entry name" value="ALDKETRDTASE"/>
</dbReference>
<evidence type="ECO:0000259" key="2">
    <source>
        <dbReference type="Pfam" id="PF00248"/>
    </source>
</evidence>
<dbReference type="GO" id="GO:0016491">
    <property type="term" value="F:oxidoreductase activity"/>
    <property type="evidence" value="ECO:0007669"/>
    <property type="project" value="UniProtKB-KW"/>
</dbReference>
<evidence type="ECO:0000313" key="4">
    <source>
        <dbReference type="Proteomes" id="UP000253970"/>
    </source>
</evidence>
<dbReference type="PANTHER" id="PTHR43364:SF4">
    <property type="entry name" value="NAD(P)-LINKED OXIDOREDUCTASE SUPERFAMILY PROTEIN"/>
    <property type="match status" value="1"/>
</dbReference>
<dbReference type="InterPro" id="IPR023210">
    <property type="entry name" value="NADP_OxRdtase_dom"/>
</dbReference>
<dbReference type="InterPro" id="IPR020471">
    <property type="entry name" value="AKR"/>
</dbReference>
<evidence type="ECO:0000313" key="3">
    <source>
        <dbReference type="EMBL" id="RDB68225.1"/>
    </source>
</evidence>
<evidence type="ECO:0000256" key="1">
    <source>
        <dbReference type="ARBA" id="ARBA00023002"/>
    </source>
</evidence>